<reference evidence="2" key="1">
    <citation type="journal article" date="2012" name="Nature">
        <title>The oyster genome reveals stress adaptation and complexity of shell formation.</title>
        <authorList>
            <person name="Zhang G."/>
            <person name="Fang X."/>
            <person name="Guo X."/>
            <person name="Li L."/>
            <person name="Luo R."/>
            <person name="Xu F."/>
            <person name="Yang P."/>
            <person name="Zhang L."/>
            <person name="Wang X."/>
            <person name="Qi H."/>
            <person name="Xiong Z."/>
            <person name="Que H."/>
            <person name="Xie Y."/>
            <person name="Holland P.W."/>
            <person name="Paps J."/>
            <person name="Zhu Y."/>
            <person name="Wu F."/>
            <person name="Chen Y."/>
            <person name="Wang J."/>
            <person name="Peng C."/>
            <person name="Meng J."/>
            <person name="Yang L."/>
            <person name="Liu J."/>
            <person name="Wen B."/>
            <person name="Zhang N."/>
            <person name="Huang Z."/>
            <person name="Zhu Q."/>
            <person name="Feng Y."/>
            <person name="Mount A."/>
            <person name="Hedgecock D."/>
            <person name="Xu Z."/>
            <person name="Liu Y."/>
            <person name="Domazet-Loso T."/>
            <person name="Du Y."/>
            <person name="Sun X."/>
            <person name="Zhang S."/>
            <person name="Liu B."/>
            <person name="Cheng P."/>
            <person name="Jiang X."/>
            <person name="Li J."/>
            <person name="Fan D."/>
            <person name="Wang W."/>
            <person name="Fu W."/>
            <person name="Wang T."/>
            <person name="Wang B."/>
            <person name="Zhang J."/>
            <person name="Peng Z."/>
            <person name="Li Y."/>
            <person name="Li N."/>
            <person name="Wang J."/>
            <person name="Chen M."/>
            <person name="He Y."/>
            <person name="Tan F."/>
            <person name="Song X."/>
            <person name="Zheng Q."/>
            <person name="Huang R."/>
            <person name="Yang H."/>
            <person name="Du X."/>
            <person name="Chen L."/>
            <person name="Yang M."/>
            <person name="Gaffney P.M."/>
            <person name="Wang S."/>
            <person name="Luo L."/>
            <person name="She Z."/>
            <person name="Ming Y."/>
            <person name="Huang W."/>
            <person name="Zhang S."/>
            <person name="Huang B."/>
            <person name="Zhang Y."/>
            <person name="Qu T."/>
            <person name="Ni P."/>
            <person name="Miao G."/>
            <person name="Wang J."/>
            <person name="Wang Q."/>
            <person name="Steinberg C.E."/>
            <person name="Wang H."/>
            <person name="Li N."/>
            <person name="Qian L."/>
            <person name="Zhang G."/>
            <person name="Li Y."/>
            <person name="Yang H."/>
            <person name="Liu X."/>
            <person name="Wang J."/>
            <person name="Yin Y."/>
            <person name="Wang J."/>
        </authorList>
    </citation>
    <scope>NUCLEOTIDE SEQUENCE [LARGE SCALE GENOMIC DNA]</scope>
    <source>
        <strain evidence="2">05x7-T-G4-1.051#20</strain>
    </source>
</reference>
<dbReference type="Pfam" id="PF13472">
    <property type="entry name" value="Lipase_GDSL_2"/>
    <property type="match status" value="1"/>
</dbReference>
<dbReference type="Gene3D" id="3.40.50.1110">
    <property type="entry name" value="SGNH hydrolase"/>
    <property type="match status" value="1"/>
</dbReference>
<name>K1RC63_MAGGI</name>
<protein>
    <recommendedName>
        <fullName evidence="1">SGNH hydrolase-type esterase domain-containing protein</fullName>
    </recommendedName>
</protein>
<gene>
    <name evidence="2" type="ORF">CGI_10020152</name>
</gene>
<organism evidence="2">
    <name type="scientific">Magallana gigas</name>
    <name type="common">Pacific oyster</name>
    <name type="synonym">Crassostrea gigas</name>
    <dbReference type="NCBI Taxonomy" id="29159"/>
    <lineage>
        <taxon>Eukaryota</taxon>
        <taxon>Metazoa</taxon>
        <taxon>Spiralia</taxon>
        <taxon>Lophotrochozoa</taxon>
        <taxon>Mollusca</taxon>
        <taxon>Bivalvia</taxon>
        <taxon>Autobranchia</taxon>
        <taxon>Pteriomorphia</taxon>
        <taxon>Ostreida</taxon>
        <taxon>Ostreoidea</taxon>
        <taxon>Ostreidae</taxon>
        <taxon>Magallana</taxon>
    </lineage>
</organism>
<dbReference type="SUPFAM" id="SSF52266">
    <property type="entry name" value="SGNH hydrolase"/>
    <property type="match status" value="1"/>
</dbReference>
<dbReference type="InParanoid" id="K1RC63"/>
<dbReference type="AlphaFoldDB" id="K1RC63"/>
<sequence>MSKFALVGSSFVERLRRFTSDDFKVPGEVKWFGVPGLRSYSLSKEMWSNIVTFNPDCVFLHVGGNDITTTTRPKDVVGRIIAICENLKGSGVKSVFVAEVLTRGNFQRSPDRHLNKLIFDKKRKKINSLLKSTFGHHFVVFKDISFPKDFDDDLVHLGTKTTQRSSGMTRYFHRVRRVFVSFRHQ</sequence>
<dbReference type="HOGENOM" id="CLU_103906_0_0_1"/>
<feature type="domain" description="SGNH hydrolase-type esterase" evidence="1">
    <location>
        <begin position="21"/>
        <end position="158"/>
    </location>
</feature>
<dbReference type="InterPro" id="IPR013830">
    <property type="entry name" value="SGNH_hydro"/>
</dbReference>
<accession>K1RC63</accession>
<evidence type="ECO:0000259" key="1">
    <source>
        <dbReference type="Pfam" id="PF13472"/>
    </source>
</evidence>
<dbReference type="InterPro" id="IPR036514">
    <property type="entry name" value="SGNH_hydro_sf"/>
</dbReference>
<evidence type="ECO:0000313" key="2">
    <source>
        <dbReference type="EMBL" id="EKC41239.1"/>
    </source>
</evidence>
<proteinExistence type="predicted"/>
<dbReference type="EMBL" id="JH816011">
    <property type="protein sequence ID" value="EKC41239.1"/>
    <property type="molecule type" value="Genomic_DNA"/>
</dbReference>